<feature type="active site" description="Proton donor" evidence="1">
    <location>
        <position position="430"/>
    </location>
</feature>
<dbReference type="Pfam" id="PF09127">
    <property type="entry name" value="Leuk-A4-hydro_C"/>
    <property type="match status" value="1"/>
</dbReference>
<dbReference type="InterPro" id="IPR034015">
    <property type="entry name" value="M1_LTA4H"/>
</dbReference>
<sequence length="728" mass="81894">MKKPFYIALWWLVSMLLLASDATAQQEMEDDGGNTTTTIWGSSQDPSSYSNVDAFAPSHISFDFVVDFEQSATIGTITHTLTVLSDGADVDVVYFDVWDAVQVDAAEYAMELEGPFEDLDFEITTPNPNIGNALAVMLPMAMEEGTMFYVRFTYKSLPETTALSWLTPQQTAGKTLPFVYSLCQMNFCRDWAPMMDTPSQKITYDATIVAPSEFVVSMSGNETSSTVLNETHTRTTFECNEKIPSYQLALIVGDLEKRALSDRVIVFAEEPYIEAAVKEFEDLPAVLDSTEAYLTPYIWGNYSIFVMPPSFPWGGMEHVNANQVSHTLLAGDKSMLYTAIHEITHSWFGNDVGCKNWNNFWINEGMNVFMERKVLEDFYGLDYVKIDYFTGNTSMVEQMLDWYSLTDPYSSLFPDIGDDDPENSFSSVPYEKGSQFMYYIETLLGPQATQNYLRDYIREFHGMAIDSPELRTFYEEWVISNMGDNATTILEMTMWDTWMYEPGVAPVPLDFYTEAVESGQILAREYVALALLNETETEVSRRFSSPPNHQEYFEYYGSQKVAFVQELNNLADDVTAALLEHIDSDLNISLGEIYPKARNDWYVLGIKQGYDAVMEPAYEWTGSQGRSAYVRPVFDALIEAEQCEIAIMWCNDFCASYNIYVSSRVQRAIEEGCSTDGEGGQDSVGGGDETTGSDESGETGESGSTQNNVAVHSVWTTFLLAAIILMKM</sequence>
<dbReference type="Pfam" id="PF01433">
    <property type="entry name" value="Peptidase_M1"/>
    <property type="match status" value="1"/>
</dbReference>
<evidence type="ECO:0000313" key="6">
    <source>
        <dbReference type="EMBL" id="KAG7362022.1"/>
    </source>
</evidence>
<dbReference type="InterPro" id="IPR049980">
    <property type="entry name" value="LTA4H_cat"/>
</dbReference>
<feature type="binding site" evidence="2">
    <location>
        <position position="345"/>
    </location>
    <ligand>
        <name>Zn(2+)</name>
        <dbReference type="ChEBI" id="CHEBI:29105"/>
        <note>catalytic</note>
    </ligand>
</feature>
<feature type="signal peptide" evidence="4">
    <location>
        <begin position="1"/>
        <end position="24"/>
    </location>
</feature>
<protein>
    <submittedName>
        <fullName evidence="6">Peptidase M1 family membrane alanine aminopeptidase</fullName>
    </submittedName>
</protein>
<feature type="region of interest" description="Disordered" evidence="3">
    <location>
        <begin position="673"/>
        <end position="706"/>
    </location>
</feature>
<evidence type="ECO:0000256" key="2">
    <source>
        <dbReference type="PIRSR" id="PIRSR634015-3"/>
    </source>
</evidence>
<evidence type="ECO:0000256" key="1">
    <source>
        <dbReference type="PIRSR" id="PIRSR634015-1"/>
    </source>
</evidence>
<feature type="active site" description="Proton acceptor" evidence="1">
    <location>
        <position position="342"/>
    </location>
</feature>
<evidence type="ECO:0000256" key="3">
    <source>
        <dbReference type="SAM" id="MobiDB-lite"/>
    </source>
</evidence>
<reference evidence="6" key="2">
    <citation type="submission" date="2021-04" db="EMBL/GenBank/DDBJ databases">
        <authorList>
            <person name="Podell S."/>
        </authorList>
    </citation>
    <scope>NUCLEOTIDE SEQUENCE</scope>
    <source>
        <strain evidence="6">Hildebrandi</strain>
    </source>
</reference>
<evidence type="ECO:0000313" key="7">
    <source>
        <dbReference type="Proteomes" id="UP000693970"/>
    </source>
</evidence>
<dbReference type="CDD" id="cd09599">
    <property type="entry name" value="M1_LTA4H"/>
    <property type="match status" value="1"/>
</dbReference>
<proteinExistence type="predicted"/>
<dbReference type="GO" id="GO:0005829">
    <property type="term" value="C:cytosol"/>
    <property type="evidence" value="ECO:0007669"/>
    <property type="project" value="TreeGrafter"/>
</dbReference>
<feature type="chain" id="PRO_5039904593" evidence="4">
    <location>
        <begin position="25"/>
        <end position="728"/>
    </location>
</feature>
<dbReference type="AlphaFoldDB" id="A0A9K3PW66"/>
<accession>A0A9K3PW66</accession>
<dbReference type="GO" id="GO:0008237">
    <property type="term" value="F:metallopeptidase activity"/>
    <property type="evidence" value="ECO:0007669"/>
    <property type="project" value="InterPro"/>
</dbReference>
<feature type="binding site" evidence="2">
    <location>
        <position position="341"/>
    </location>
    <ligand>
        <name>Zn(2+)</name>
        <dbReference type="ChEBI" id="CHEBI:29105"/>
        <note>catalytic</note>
    </ligand>
</feature>
<dbReference type="SMART" id="SM01263">
    <property type="entry name" value="Leuk-A4-hydro_C"/>
    <property type="match status" value="1"/>
</dbReference>
<keyword evidence="6" id="KW-0378">Hydrolase</keyword>
<dbReference type="GO" id="GO:0008270">
    <property type="term" value="F:zinc ion binding"/>
    <property type="evidence" value="ECO:0007669"/>
    <property type="project" value="InterPro"/>
</dbReference>
<dbReference type="GO" id="GO:0004177">
    <property type="term" value="F:aminopeptidase activity"/>
    <property type="evidence" value="ECO:0007669"/>
    <property type="project" value="UniProtKB-KW"/>
</dbReference>
<comment type="caution">
    <text evidence="6">The sequence shown here is derived from an EMBL/GenBank/DDBJ whole genome shotgun (WGS) entry which is preliminary data.</text>
</comment>
<evidence type="ECO:0000259" key="5">
    <source>
        <dbReference type="SMART" id="SM01263"/>
    </source>
</evidence>
<dbReference type="EMBL" id="JAGRRH010000012">
    <property type="protein sequence ID" value="KAG7362022.1"/>
    <property type="molecule type" value="Genomic_DNA"/>
</dbReference>
<dbReference type="InterPro" id="IPR045357">
    <property type="entry name" value="Aminopeptidase_N-like_N"/>
</dbReference>
<dbReference type="InterPro" id="IPR015211">
    <property type="entry name" value="Peptidase_M1_C"/>
</dbReference>
<organism evidence="6 7">
    <name type="scientific">Nitzschia inconspicua</name>
    <dbReference type="NCBI Taxonomy" id="303405"/>
    <lineage>
        <taxon>Eukaryota</taxon>
        <taxon>Sar</taxon>
        <taxon>Stramenopiles</taxon>
        <taxon>Ochrophyta</taxon>
        <taxon>Bacillariophyta</taxon>
        <taxon>Bacillariophyceae</taxon>
        <taxon>Bacillariophycidae</taxon>
        <taxon>Bacillariales</taxon>
        <taxon>Bacillariaceae</taxon>
        <taxon>Nitzschia</taxon>
    </lineage>
</organism>
<feature type="compositionally biased region" description="Gly residues" evidence="3">
    <location>
        <begin position="677"/>
        <end position="689"/>
    </location>
</feature>
<dbReference type="Pfam" id="PF17900">
    <property type="entry name" value="Peptidase_M1_N"/>
    <property type="match status" value="1"/>
</dbReference>
<feature type="domain" description="Peptidase M1 leukotriene A4 hydrolase/aminopeptidase C-terminal" evidence="5">
    <location>
        <begin position="530"/>
        <end position="669"/>
    </location>
</feature>
<dbReference type="Proteomes" id="UP000693970">
    <property type="component" value="Unassembled WGS sequence"/>
</dbReference>
<evidence type="ECO:0000256" key="4">
    <source>
        <dbReference type="SAM" id="SignalP"/>
    </source>
</evidence>
<dbReference type="PANTHER" id="PTHR45726">
    <property type="entry name" value="LEUKOTRIENE A-4 HYDROLASE"/>
    <property type="match status" value="1"/>
</dbReference>
<keyword evidence="6" id="KW-0645">Protease</keyword>
<keyword evidence="2" id="KW-0479">Metal-binding</keyword>
<feature type="binding site" evidence="2">
    <location>
        <position position="364"/>
    </location>
    <ligand>
        <name>Zn(2+)</name>
        <dbReference type="ChEBI" id="CHEBI:29105"/>
        <note>catalytic</note>
    </ligand>
</feature>
<gene>
    <name evidence="6" type="ORF">IV203_025688</name>
</gene>
<comment type="cofactor">
    <cofactor evidence="2">
        <name>Zn(2+)</name>
        <dbReference type="ChEBI" id="CHEBI:29105"/>
    </cofactor>
    <text evidence="2">Binds 1 zinc ion per subunit.</text>
</comment>
<name>A0A9K3PW66_9STRA</name>
<dbReference type="OrthoDB" id="10031169at2759"/>
<keyword evidence="6" id="KW-0031">Aminopeptidase</keyword>
<keyword evidence="2" id="KW-0862">Zinc</keyword>
<reference evidence="6" key="1">
    <citation type="journal article" date="2021" name="Sci. Rep.">
        <title>Diploid genomic architecture of Nitzschia inconspicua, an elite biomass production diatom.</title>
        <authorList>
            <person name="Oliver A."/>
            <person name="Podell S."/>
            <person name="Pinowska A."/>
            <person name="Traller J.C."/>
            <person name="Smith S.R."/>
            <person name="McClure R."/>
            <person name="Beliaev A."/>
            <person name="Bohutskyi P."/>
            <person name="Hill E.A."/>
            <person name="Rabines A."/>
            <person name="Zheng H."/>
            <person name="Allen L.Z."/>
            <person name="Kuo A."/>
            <person name="Grigoriev I.V."/>
            <person name="Allen A.E."/>
            <person name="Hazlebeck D."/>
            <person name="Allen E.E."/>
        </authorList>
    </citation>
    <scope>NUCLEOTIDE SEQUENCE</scope>
    <source>
        <strain evidence="6">Hildebrandi</strain>
    </source>
</reference>
<dbReference type="InterPro" id="IPR014782">
    <property type="entry name" value="Peptidase_M1_dom"/>
</dbReference>
<dbReference type="PANTHER" id="PTHR45726:SF3">
    <property type="entry name" value="LEUKOTRIENE A-4 HYDROLASE"/>
    <property type="match status" value="1"/>
</dbReference>
<keyword evidence="7" id="KW-1185">Reference proteome</keyword>
<keyword evidence="4" id="KW-0732">Signal</keyword>